<comment type="caution">
    <text evidence="2">The sequence shown here is derived from an EMBL/GenBank/DDBJ whole genome shotgun (WGS) entry which is preliminary data.</text>
</comment>
<gene>
    <name evidence="2" type="ORF">JAV76_08835</name>
</gene>
<dbReference type="RefSeq" id="WP_198733674.1">
    <property type="nucleotide sequence ID" value="NZ_JAEINH010000006.1"/>
</dbReference>
<evidence type="ECO:0000256" key="1">
    <source>
        <dbReference type="SAM" id="Phobius"/>
    </source>
</evidence>
<keyword evidence="3" id="KW-1185">Reference proteome</keyword>
<evidence type="ECO:0008006" key="4">
    <source>
        <dbReference type="Google" id="ProtNLM"/>
    </source>
</evidence>
<organism evidence="2 3">
    <name type="scientific">Sanguibacter suaedae</name>
    <dbReference type="NCBI Taxonomy" id="2795737"/>
    <lineage>
        <taxon>Bacteria</taxon>
        <taxon>Bacillati</taxon>
        <taxon>Actinomycetota</taxon>
        <taxon>Actinomycetes</taxon>
        <taxon>Micrococcales</taxon>
        <taxon>Sanguibacteraceae</taxon>
        <taxon>Sanguibacter</taxon>
    </lineage>
</organism>
<evidence type="ECO:0000313" key="3">
    <source>
        <dbReference type="Proteomes" id="UP000602087"/>
    </source>
</evidence>
<keyword evidence="1" id="KW-0472">Membrane</keyword>
<evidence type="ECO:0000313" key="2">
    <source>
        <dbReference type="EMBL" id="MBI9115110.1"/>
    </source>
</evidence>
<proteinExistence type="predicted"/>
<accession>A0A934IC79</accession>
<sequence length="225" mass="24437">MNPQSTDPGTDRFVAGKAAPLVAALALAGVLLLVTWWLVTSGRNGSFEAAPEDVATMRTIVYAIAGVAALGALWMLLRIPTILRHRLEIGPDGIHHGGGAHALHLEWSQIRSARVLVLTTTKPVATSPMPRQARTSARIELQLELHDPAALEERHPSLRRRRVPTLETDGYTQYTHRIDLGPGALFPSSDPADFARPVQEVLSRVAGPVYRGASIRRTATTWSRG</sequence>
<keyword evidence="1" id="KW-0812">Transmembrane</keyword>
<feature type="transmembrane region" description="Helical" evidence="1">
    <location>
        <begin position="21"/>
        <end position="39"/>
    </location>
</feature>
<protein>
    <recommendedName>
        <fullName evidence="4">PH domain-containing protein</fullName>
    </recommendedName>
</protein>
<name>A0A934IC79_9MICO</name>
<dbReference type="EMBL" id="JAEINH010000006">
    <property type="protein sequence ID" value="MBI9115110.1"/>
    <property type="molecule type" value="Genomic_DNA"/>
</dbReference>
<keyword evidence="1" id="KW-1133">Transmembrane helix</keyword>
<dbReference type="AlphaFoldDB" id="A0A934IC79"/>
<feature type="transmembrane region" description="Helical" evidence="1">
    <location>
        <begin position="59"/>
        <end position="77"/>
    </location>
</feature>
<dbReference type="Proteomes" id="UP000602087">
    <property type="component" value="Unassembled WGS sequence"/>
</dbReference>
<reference evidence="2" key="1">
    <citation type="submission" date="2020-12" db="EMBL/GenBank/DDBJ databases">
        <title>Sanguibacter suaedae sp. nov., isolated from Suaeda aralocaspica.</title>
        <authorList>
            <person name="Ma Q."/>
        </authorList>
    </citation>
    <scope>NUCLEOTIDE SEQUENCE</scope>
    <source>
        <strain evidence="2">YZGR15</strain>
    </source>
</reference>